<evidence type="ECO:0000313" key="3">
    <source>
        <dbReference type="EMBL" id="MPL79579.1"/>
    </source>
</evidence>
<dbReference type="Pfam" id="PF08800">
    <property type="entry name" value="BT4734-like_N"/>
    <property type="match status" value="1"/>
</dbReference>
<dbReference type="EMBL" id="VSSQ01000128">
    <property type="protein sequence ID" value="MPL79579.1"/>
    <property type="molecule type" value="Genomic_DNA"/>
</dbReference>
<proteinExistence type="predicted"/>
<dbReference type="Pfam" id="PF05272">
    <property type="entry name" value="VapE-like_dom"/>
    <property type="match status" value="1"/>
</dbReference>
<accession>A0A644UL52</accession>
<comment type="caution">
    <text evidence="3">The sequence shown here is derived from an EMBL/GenBank/DDBJ whole genome shotgun (WGS) entry which is preliminary data.</text>
</comment>
<gene>
    <name evidence="3" type="ORF">SDC9_25463</name>
</gene>
<name>A0A644UL52_9ZZZZ</name>
<evidence type="ECO:0000259" key="2">
    <source>
        <dbReference type="Pfam" id="PF08800"/>
    </source>
</evidence>
<evidence type="ECO:0000259" key="1">
    <source>
        <dbReference type="Pfam" id="PF05272"/>
    </source>
</evidence>
<sequence length="686" mass="80400">MEKITIFNNLTSSPYIDIDWLDLVADIKSDTYKETVLDLRKAKSNGDKESYERLKKSLQSFTYSSTFKNRRRKEYIEEFQYIVGIDLDHVGDEERINEICTLLKDDKHTFAFFISPSGDGIKIFYRLKKEECISKLLKEKEYEAFAQYYAQKFVNANVYVEEKYKVKGDPQVKDLTRLCFVSYDPNAYLNLEAKPLDFTNKELNSIYDKVQITTPNEEGNRNNSLYKFSQEAFSKGHDKTSIADFCLEKFSDLEYDEIYSTIKSASKSKKASTKGKDTIEKAKQTNEITNDQIRELFNKRFEIRNNIVRNCFEVLDKQEKKPKWESYDSIISNTLQTYITDQLPKARKINIDKILLTKAVKEYDPFIEKLNSLPEWDKKDHIGELASTIKTTNEDLWAKDLKKFMVAIVSSLLIEKAVNHYCLVITGKEGIGKTTWIKNLVPPEWQEHFTDSPLDLKHKDTNFKLSQNVLISIEELSRYTTNDINLIKELLTRASIQERVHFGKNQKKFPRRASFIATLNDKQFLLGEEGERRFWAHEALEIDYSKQINLDQVYAQALALQKEGFVYWETREEIARRKEENSKFVQPNLINELILKYYKMPSTKPSLLRVEKAEFYSCSDIMQDITYNISYSNKEITTVKIGKELSKLKTKTKILNGIKRYLLVKKELHEIAKEKEVDFEDFEEIA</sequence>
<dbReference type="PANTHER" id="PTHR34985">
    <property type="entry name" value="SLR0554 PROTEIN"/>
    <property type="match status" value="1"/>
</dbReference>
<feature type="domain" description="BT4734-like N-terminal" evidence="2">
    <location>
        <begin position="54"/>
        <end position="188"/>
    </location>
</feature>
<protein>
    <submittedName>
        <fullName evidence="3">Uncharacterized protein</fullName>
    </submittedName>
</protein>
<organism evidence="3">
    <name type="scientific">bioreactor metagenome</name>
    <dbReference type="NCBI Taxonomy" id="1076179"/>
    <lineage>
        <taxon>unclassified sequences</taxon>
        <taxon>metagenomes</taxon>
        <taxon>ecological metagenomes</taxon>
    </lineage>
</organism>
<dbReference type="AlphaFoldDB" id="A0A644UL52"/>
<feature type="domain" description="Virulence-associated protein E-like" evidence="1">
    <location>
        <begin position="370"/>
        <end position="584"/>
    </location>
</feature>
<dbReference type="PANTHER" id="PTHR34985:SF1">
    <property type="entry name" value="SLR0554 PROTEIN"/>
    <property type="match status" value="1"/>
</dbReference>
<reference evidence="3" key="1">
    <citation type="submission" date="2019-08" db="EMBL/GenBank/DDBJ databases">
        <authorList>
            <person name="Kucharzyk K."/>
            <person name="Murdoch R.W."/>
            <person name="Higgins S."/>
            <person name="Loffler F."/>
        </authorList>
    </citation>
    <scope>NUCLEOTIDE SEQUENCE</scope>
</reference>
<dbReference type="InterPro" id="IPR014907">
    <property type="entry name" value="BT4734-like_N"/>
</dbReference>
<dbReference type="InterPro" id="IPR007936">
    <property type="entry name" value="VapE-like_dom"/>
</dbReference>